<dbReference type="EMBL" id="RCMV01003231">
    <property type="protein sequence ID" value="KAG3199560.1"/>
    <property type="molecule type" value="Genomic_DNA"/>
</dbReference>
<gene>
    <name evidence="2" type="ORF">PC117_g26240</name>
    <name evidence="3" type="ORF">PC129_g24072</name>
</gene>
<protein>
    <submittedName>
        <fullName evidence="2">Uncharacterized protein</fullName>
    </submittedName>
</protein>
<proteinExistence type="predicted"/>
<comment type="caution">
    <text evidence="2">The sequence shown here is derived from an EMBL/GenBank/DDBJ whole genome shotgun (WGS) entry which is preliminary data.</text>
</comment>
<name>A0A8T1JFX7_9STRA</name>
<dbReference type="Proteomes" id="UP000760860">
    <property type="component" value="Unassembled WGS sequence"/>
</dbReference>
<organism evidence="2 4">
    <name type="scientific">Phytophthora cactorum</name>
    <dbReference type="NCBI Taxonomy" id="29920"/>
    <lineage>
        <taxon>Eukaryota</taxon>
        <taxon>Sar</taxon>
        <taxon>Stramenopiles</taxon>
        <taxon>Oomycota</taxon>
        <taxon>Peronosporomycetes</taxon>
        <taxon>Peronosporales</taxon>
        <taxon>Peronosporaceae</taxon>
        <taxon>Phytophthora</taxon>
    </lineage>
</organism>
<reference evidence="2" key="1">
    <citation type="submission" date="2018-10" db="EMBL/GenBank/DDBJ databases">
        <title>Effector identification in a new, highly contiguous assembly of the strawberry crown rot pathogen Phytophthora cactorum.</title>
        <authorList>
            <person name="Armitage A.D."/>
            <person name="Nellist C.F."/>
            <person name="Bates H."/>
            <person name="Vickerstaff R.J."/>
            <person name="Harrison R.J."/>
        </authorList>
    </citation>
    <scope>NUCLEOTIDE SEQUENCE</scope>
    <source>
        <strain evidence="2">4040</strain>
        <strain evidence="3">P421</strain>
    </source>
</reference>
<feature type="region of interest" description="Disordered" evidence="1">
    <location>
        <begin position="1"/>
        <end position="20"/>
    </location>
</feature>
<dbReference type="EMBL" id="RCMK01002336">
    <property type="protein sequence ID" value="KAG2882372.1"/>
    <property type="molecule type" value="Genomic_DNA"/>
</dbReference>
<evidence type="ECO:0000313" key="2">
    <source>
        <dbReference type="EMBL" id="KAG2882372.1"/>
    </source>
</evidence>
<evidence type="ECO:0000313" key="4">
    <source>
        <dbReference type="Proteomes" id="UP000736787"/>
    </source>
</evidence>
<evidence type="ECO:0000313" key="3">
    <source>
        <dbReference type="EMBL" id="KAG3199560.1"/>
    </source>
</evidence>
<sequence length="41" mass="4762">MPTRSADKHLSTANRTPDSGRTFMKAGLLLRFRDFPERERV</sequence>
<dbReference type="Proteomes" id="UP000736787">
    <property type="component" value="Unassembled WGS sequence"/>
</dbReference>
<feature type="compositionally biased region" description="Basic and acidic residues" evidence="1">
    <location>
        <begin position="1"/>
        <end position="10"/>
    </location>
</feature>
<accession>A0A8T1JFX7</accession>
<dbReference type="AlphaFoldDB" id="A0A8T1JFX7"/>
<evidence type="ECO:0000256" key="1">
    <source>
        <dbReference type="SAM" id="MobiDB-lite"/>
    </source>
</evidence>